<dbReference type="GO" id="GO:0006508">
    <property type="term" value="P:proteolysis"/>
    <property type="evidence" value="ECO:0007669"/>
    <property type="project" value="UniProtKB-KW"/>
</dbReference>
<gene>
    <name evidence="15" type="ORF">McpCs1_04260</name>
</gene>
<keyword evidence="4" id="KW-1003">Cell membrane</keyword>
<dbReference type="InterPro" id="IPR008915">
    <property type="entry name" value="Peptidase_M50"/>
</dbReference>
<protein>
    <recommendedName>
        <fullName evidence="14">Peptidase M50 domain-containing protein</fullName>
    </recommendedName>
</protein>
<feature type="transmembrane region" description="Helical" evidence="13">
    <location>
        <begin position="23"/>
        <end position="44"/>
    </location>
</feature>
<keyword evidence="6 13" id="KW-0812">Transmembrane</keyword>
<feature type="transmembrane region" description="Helical" evidence="13">
    <location>
        <begin position="96"/>
        <end position="119"/>
    </location>
</feature>
<evidence type="ECO:0000256" key="1">
    <source>
        <dbReference type="ARBA" id="ARBA00001947"/>
    </source>
</evidence>
<evidence type="ECO:0000256" key="4">
    <source>
        <dbReference type="ARBA" id="ARBA00022475"/>
    </source>
</evidence>
<dbReference type="InterPro" id="IPR044537">
    <property type="entry name" value="Rip2-like"/>
</dbReference>
<keyword evidence="12 13" id="KW-0472">Membrane</keyword>
<evidence type="ECO:0000256" key="6">
    <source>
        <dbReference type="ARBA" id="ARBA00022692"/>
    </source>
</evidence>
<keyword evidence="8" id="KW-0378">Hydrolase</keyword>
<evidence type="ECO:0000256" key="5">
    <source>
        <dbReference type="ARBA" id="ARBA00022670"/>
    </source>
</evidence>
<dbReference type="GO" id="GO:0008237">
    <property type="term" value="F:metallopeptidase activity"/>
    <property type="evidence" value="ECO:0007669"/>
    <property type="project" value="UniProtKB-KW"/>
</dbReference>
<comment type="caution">
    <text evidence="15">The sequence shown here is derived from an EMBL/GenBank/DDBJ whole genome shotgun (WGS) entry which is preliminary data.</text>
</comment>
<sequence length="238" mass="25922">MSGAVSNLSLLEKISPFEKRDLLIAWFCLAVAFTLGISGGIAFVTDFTKISIDTLALTFVVAIITVGLSFVLHEMAHKFAAIRYGYWAEFRKNTQMLLLAVVIAVVTGIVFAAPGATLINTAGREMTKKENGIISLAGPAINLILAVPFFICMIAGILIGGAEVSQFTLPGFLFYLGMIGFQVNAMLAFFNMLPVGPLDGRKILRWNVVVFVVTIVVSLLLLYVSLQPWMFVKMLVYS</sequence>
<keyword evidence="9" id="KW-0862">Zinc</keyword>
<keyword evidence="5" id="KW-0645">Protease</keyword>
<dbReference type="Pfam" id="PF02163">
    <property type="entry name" value="Peptidase_M50"/>
    <property type="match status" value="1"/>
</dbReference>
<dbReference type="InterPro" id="IPR052348">
    <property type="entry name" value="Metallopeptidase_M50B"/>
</dbReference>
<dbReference type="PANTHER" id="PTHR35864">
    <property type="entry name" value="ZINC METALLOPROTEASE MJ0611-RELATED"/>
    <property type="match status" value="1"/>
</dbReference>
<feature type="transmembrane region" description="Helical" evidence="13">
    <location>
        <begin position="206"/>
        <end position="226"/>
    </location>
</feature>
<organism evidence="15 16">
    <name type="scientific">Methanorbis rubei</name>
    <dbReference type="NCBI Taxonomy" id="3028300"/>
    <lineage>
        <taxon>Archaea</taxon>
        <taxon>Methanobacteriati</taxon>
        <taxon>Methanobacteriota</taxon>
        <taxon>Stenosarchaea group</taxon>
        <taxon>Methanomicrobia</taxon>
        <taxon>Methanomicrobiales</taxon>
        <taxon>Methanocorpusculaceae</taxon>
        <taxon>Methanorbis</taxon>
    </lineage>
</organism>
<feature type="transmembrane region" description="Helical" evidence="13">
    <location>
        <begin position="56"/>
        <end position="76"/>
    </location>
</feature>
<evidence type="ECO:0000256" key="3">
    <source>
        <dbReference type="ARBA" id="ARBA00007931"/>
    </source>
</evidence>
<keyword evidence="10 13" id="KW-1133">Transmembrane helix</keyword>
<keyword evidence="11" id="KW-0482">Metalloprotease</keyword>
<evidence type="ECO:0000313" key="15">
    <source>
        <dbReference type="EMBL" id="MDV0443059.1"/>
    </source>
</evidence>
<evidence type="ECO:0000259" key="14">
    <source>
        <dbReference type="Pfam" id="PF02163"/>
    </source>
</evidence>
<feature type="transmembrane region" description="Helical" evidence="13">
    <location>
        <begin position="140"/>
        <end position="160"/>
    </location>
</feature>
<feature type="domain" description="Peptidase M50" evidence="14">
    <location>
        <begin position="62"/>
        <end position="153"/>
    </location>
</feature>
<dbReference type="GO" id="GO:0046872">
    <property type="term" value="F:metal ion binding"/>
    <property type="evidence" value="ECO:0007669"/>
    <property type="project" value="UniProtKB-KW"/>
</dbReference>
<comment type="subcellular location">
    <subcellularLocation>
        <location evidence="2">Cell membrane</location>
        <topology evidence="2">Multi-pass membrane protein</topology>
    </subcellularLocation>
</comment>
<dbReference type="EMBL" id="JAWDKB010000002">
    <property type="protein sequence ID" value="MDV0443059.1"/>
    <property type="molecule type" value="Genomic_DNA"/>
</dbReference>
<evidence type="ECO:0000313" key="16">
    <source>
        <dbReference type="Proteomes" id="UP001283212"/>
    </source>
</evidence>
<dbReference type="CDD" id="cd06158">
    <property type="entry name" value="S2P-M50_like_1"/>
    <property type="match status" value="1"/>
</dbReference>
<keyword evidence="16" id="KW-1185">Reference proteome</keyword>
<feature type="transmembrane region" description="Helical" evidence="13">
    <location>
        <begin position="172"/>
        <end position="194"/>
    </location>
</feature>
<dbReference type="PANTHER" id="PTHR35864:SF1">
    <property type="entry name" value="ZINC METALLOPROTEASE YWHC-RELATED"/>
    <property type="match status" value="1"/>
</dbReference>
<evidence type="ECO:0000256" key="13">
    <source>
        <dbReference type="SAM" id="Phobius"/>
    </source>
</evidence>
<keyword evidence="7" id="KW-0479">Metal-binding</keyword>
<name>A0AAE4SBJ5_9EURY</name>
<evidence type="ECO:0000256" key="11">
    <source>
        <dbReference type="ARBA" id="ARBA00023049"/>
    </source>
</evidence>
<evidence type="ECO:0000256" key="2">
    <source>
        <dbReference type="ARBA" id="ARBA00004651"/>
    </source>
</evidence>
<proteinExistence type="inferred from homology"/>
<comment type="cofactor">
    <cofactor evidence="1">
        <name>Zn(2+)</name>
        <dbReference type="ChEBI" id="CHEBI:29105"/>
    </cofactor>
</comment>
<dbReference type="GO" id="GO:0005886">
    <property type="term" value="C:plasma membrane"/>
    <property type="evidence" value="ECO:0007669"/>
    <property type="project" value="UniProtKB-SubCell"/>
</dbReference>
<comment type="similarity">
    <text evidence="3">Belongs to the peptidase M50B family.</text>
</comment>
<evidence type="ECO:0000256" key="12">
    <source>
        <dbReference type="ARBA" id="ARBA00023136"/>
    </source>
</evidence>
<evidence type="ECO:0000256" key="10">
    <source>
        <dbReference type="ARBA" id="ARBA00022989"/>
    </source>
</evidence>
<accession>A0AAE4SBJ5</accession>
<dbReference type="AlphaFoldDB" id="A0AAE4SBJ5"/>
<reference evidence="15 16" key="1">
    <citation type="submission" date="2023-06" db="EMBL/GenBank/DDBJ databases">
        <title>Genome sequence of Methancorpusculaceae sp. Cs1.</title>
        <authorList>
            <person name="Protasov E."/>
            <person name="Platt K."/>
            <person name="Poehlein A."/>
            <person name="Daniel R."/>
            <person name="Brune A."/>
        </authorList>
    </citation>
    <scope>NUCLEOTIDE SEQUENCE [LARGE SCALE GENOMIC DNA]</scope>
    <source>
        <strain evidence="15 16">Cs1</strain>
    </source>
</reference>
<evidence type="ECO:0000256" key="7">
    <source>
        <dbReference type="ARBA" id="ARBA00022723"/>
    </source>
</evidence>
<evidence type="ECO:0000256" key="8">
    <source>
        <dbReference type="ARBA" id="ARBA00022801"/>
    </source>
</evidence>
<dbReference type="Proteomes" id="UP001283212">
    <property type="component" value="Unassembled WGS sequence"/>
</dbReference>
<evidence type="ECO:0000256" key="9">
    <source>
        <dbReference type="ARBA" id="ARBA00022833"/>
    </source>
</evidence>